<evidence type="ECO:0000259" key="4">
    <source>
        <dbReference type="PROSITE" id="PS50995"/>
    </source>
</evidence>
<reference evidence="5" key="2">
    <citation type="submission" date="2022-09" db="EMBL/GenBank/DDBJ databases">
        <title>Biosynthetic gene clusters of Dactylosporangioum fulvum.</title>
        <authorList>
            <person name="Caradec T."/>
        </authorList>
    </citation>
    <scope>NUCLEOTIDE SEQUENCE</scope>
    <source>
        <strain evidence="5">NRRL B-16292</strain>
    </source>
</reference>
<dbReference type="Gene3D" id="1.10.10.10">
    <property type="entry name" value="Winged helix-like DNA-binding domain superfamily/Winged helix DNA-binding domain"/>
    <property type="match status" value="1"/>
</dbReference>
<evidence type="ECO:0000256" key="1">
    <source>
        <dbReference type="ARBA" id="ARBA00023015"/>
    </source>
</evidence>
<evidence type="ECO:0000313" key="5">
    <source>
        <dbReference type="EMBL" id="UWP81246.1"/>
    </source>
</evidence>
<dbReference type="InterPro" id="IPR000835">
    <property type="entry name" value="HTH_MarR-typ"/>
</dbReference>
<keyword evidence="2" id="KW-0238">DNA-binding</keyword>
<gene>
    <name evidence="5" type="ORF">Dfulv_39995</name>
</gene>
<dbReference type="EMBL" id="CP073720">
    <property type="protein sequence ID" value="UWP81246.1"/>
    <property type="molecule type" value="Genomic_DNA"/>
</dbReference>
<keyword evidence="1" id="KW-0805">Transcription regulation</keyword>
<evidence type="ECO:0000313" key="6">
    <source>
        <dbReference type="Proteomes" id="UP001059617"/>
    </source>
</evidence>
<dbReference type="SUPFAM" id="SSF46785">
    <property type="entry name" value="Winged helix' DNA-binding domain"/>
    <property type="match status" value="1"/>
</dbReference>
<dbReference type="InterPro" id="IPR036390">
    <property type="entry name" value="WH_DNA-bd_sf"/>
</dbReference>
<feature type="domain" description="HTH marR-type" evidence="4">
    <location>
        <begin position="5"/>
        <end position="141"/>
    </location>
</feature>
<dbReference type="PROSITE" id="PS01117">
    <property type="entry name" value="HTH_MARR_1"/>
    <property type="match status" value="1"/>
</dbReference>
<dbReference type="InterPro" id="IPR036388">
    <property type="entry name" value="WH-like_DNA-bd_sf"/>
</dbReference>
<dbReference type="InterPro" id="IPR023187">
    <property type="entry name" value="Tscrpt_reg_MarR-type_CS"/>
</dbReference>
<dbReference type="RefSeq" id="WP_259859009.1">
    <property type="nucleotide sequence ID" value="NZ_CP073720.1"/>
</dbReference>
<dbReference type="PRINTS" id="PR00598">
    <property type="entry name" value="HTHMARR"/>
</dbReference>
<keyword evidence="6" id="KW-1185">Reference proteome</keyword>
<sequence length="168" mass="19033">MKTHREALLHRVMMAEQRMRALVAYDRTNPIFSVNLTMQQLKVLLLLSRHDGIPSQELTRHLGVTPATMSGIVDRLVTHGHVVRVEDTHDRRIRRIHLSAVGRGLLEEIMDSGTRAQRRLLDRLDDETLVMLATVLDRILEAGAAEAREQGIELPPENRCPKPTSLEA</sequence>
<protein>
    <submittedName>
        <fullName evidence="5">MarR family transcriptional regulator</fullName>
    </submittedName>
</protein>
<dbReference type="Pfam" id="PF01047">
    <property type="entry name" value="MarR"/>
    <property type="match status" value="1"/>
</dbReference>
<name>A0ABY5VVW7_9ACTN</name>
<proteinExistence type="predicted"/>
<evidence type="ECO:0000256" key="3">
    <source>
        <dbReference type="ARBA" id="ARBA00023163"/>
    </source>
</evidence>
<accession>A0ABY5VVW7</accession>
<keyword evidence="3" id="KW-0804">Transcription</keyword>
<dbReference type="InterPro" id="IPR039422">
    <property type="entry name" value="MarR/SlyA-like"/>
</dbReference>
<dbReference type="Proteomes" id="UP001059617">
    <property type="component" value="Chromosome"/>
</dbReference>
<dbReference type="PROSITE" id="PS50995">
    <property type="entry name" value="HTH_MARR_2"/>
    <property type="match status" value="1"/>
</dbReference>
<reference evidence="5" key="1">
    <citation type="submission" date="2021-04" db="EMBL/GenBank/DDBJ databases">
        <authorList>
            <person name="Hartkoorn R.C."/>
            <person name="Beaudoing E."/>
            <person name="Hot D."/>
        </authorList>
    </citation>
    <scope>NUCLEOTIDE SEQUENCE</scope>
    <source>
        <strain evidence="5">NRRL B-16292</strain>
    </source>
</reference>
<organism evidence="5 6">
    <name type="scientific">Dactylosporangium fulvum</name>
    <dbReference type="NCBI Taxonomy" id="53359"/>
    <lineage>
        <taxon>Bacteria</taxon>
        <taxon>Bacillati</taxon>
        <taxon>Actinomycetota</taxon>
        <taxon>Actinomycetes</taxon>
        <taxon>Micromonosporales</taxon>
        <taxon>Micromonosporaceae</taxon>
        <taxon>Dactylosporangium</taxon>
    </lineage>
</organism>
<dbReference type="PANTHER" id="PTHR33164:SF43">
    <property type="entry name" value="HTH-TYPE TRANSCRIPTIONAL REPRESSOR YETL"/>
    <property type="match status" value="1"/>
</dbReference>
<evidence type="ECO:0000256" key="2">
    <source>
        <dbReference type="ARBA" id="ARBA00023125"/>
    </source>
</evidence>
<dbReference type="SMART" id="SM00347">
    <property type="entry name" value="HTH_MARR"/>
    <property type="match status" value="1"/>
</dbReference>
<dbReference type="PANTHER" id="PTHR33164">
    <property type="entry name" value="TRANSCRIPTIONAL REGULATOR, MARR FAMILY"/>
    <property type="match status" value="1"/>
</dbReference>